<dbReference type="CDD" id="cd09274">
    <property type="entry name" value="RNase_HI_RT_Ty3"/>
    <property type="match status" value="1"/>
</dbReference>
<accession>A0A9Q3DHQ8</accession>
<dbReference type="EMBL" id="AVOT02017317">
    <property type="protein sequence ID" value="MBW0503340.1"/>
    <property type="molecule type" value="Genomic_DNA"/>
</dbReference>
<dbReference type="CDD" id="cd01647">
    <property type="entry name" value="RT_LTR"/>
    <property type="match status" value="1"/>
</dbReference>
<sequence length="488" mass="55835">MDLPPSSYHDSLEELWDEEEEPEEIENVMKIVPCVYHHYLDVFSKVKAEKLPPHRACDHHIELEGSLPPVGVIYSLFKQESDTLMVYISENVEKSFIWPSSSSTGAPVLFVTKKDGCLRLCVDYRKLNAVTRKNKYPVPPMNQLLTVFNGSSIFSKIYLRGAYNLLRIKEGDEHLTCFRTKYGSYEYLVMPFGLTNAPASFQNLVNDIFYDLLDIYVVVYLDDIMVFFKSEEEHVTHVSTVPSRLRANSLFAKASKCLFHVSSVEYLCYVVSSEGLKMDQAKVQQIQNWPPPRNLKALQSFLGFANFYHCFIKNYSKKISSLTSFLKKDSCFPLNEEALRQFHQLKEAFTIAPILSHFDPSLPTIVETDASDYGLGAVLSQIYDSAKHPIAFDSHKLLPAELNYEIHDKELLGLVWALKRWRAFLLSISSPVEALTNHLSLQYFISTKILTLRQAHRAEFLSEFHFSITYCPGCLATLSDALSRRDNV</sequence>
<feature type="domain" description="Reverse transcriptase" evidence="2">
    <location>
        <begin position="92"/>
        <end position="306"/>
    </location>
</feature>
<dbReference type="Gene3D" id="3.30.70.270">
    <property type="match status" value="2"/>
</dbReference>
<comment type="caution">
    <text evidence="3">The sequence shown here is derived from an EMBL/GenBank/DDBJ whole genome shotgun (WGS) entry which is preliminary data.</text>
</comment>
<keyword evidence="1" id="KW-0511">Multifunctional enzyme</keyword>
<protein>
    <recommendedName>
        <fullName evidence="2">Reverse transcriptase domain-containing protein</fullName>
    </recommendedName>
</protein>
<dbReference type="Pfam" id="PF17919">
    <property type="entry name" value="RT_RNaseH_2"/>
    <property type="match status" value="1"/>
</dbReference>
<dbReference type="InterPro" id="IPR050951">
    <property type="entry name" value="Retrovirus_Pol_polyprotein"/>
</dbReference>
<dbReference type="OrthoDB" id="3341476at2759"/>
<keyword evidence="4" id="KW-1185">Reference proteome</keyword>
<evidence type="ECO:0000256" key="1">
    <source>
        <dbReference type="ARBA" id="ARBA00023268"/>
    </source>
</evidence>
<dbReference type="PROSITE" id="PS50878">
    <property type="entry name" value="RT_POL"/>
    <property type="match status" value="1"/>
</dbReference>
<dbReference type="PANTHER" id="PTHR37984">
    <property type="entry name" value="PROTEIN CBG26694"/>
    <property type="match status" value="1"/>
</dbReference>
<dbReference type="Proteomes" id="UP000765509">
    <property type="component" value="Unassembled WGS sequence"/>
</dbReference>
<dbReference type="InterPro" id="IPR000477">
    <property type="entry name" value="RT_dom"/>
</dbReference>
<dbReference type="InterPro" id="IPR041577">
    <property type="entry name" value="RT_RNaseH_2"/>
</dbReference>
<dbReference type="Gene3D" id="3.10.10.10">
    <property type="entry name" value="HIV Type 1 Reverse Transcriptase, subunit A, domain 1"/>
    <property type="match status" value="1"/>
</dbReference>
<name>A0A9Q3DHQ8_9BASI</name>
<dbReference type="FunFam" id="3.30.70.270:FF:000020">
    <property type="entry name" value="Transposon Tf2-6 polyprotein-like Protein"/>
    <property type="match status" value="1"/>
</dbReference>
<organism evidence="3 4">
    <name type="scientific">Austropuccinia psidii MF-1</name>
    <dbReference type="NCBI Taxonomy" id="1389203"/>
    <lineage>
        <taxon>Eukaryota</taxon>
        <taxon>Fungi</taxon>
        <taxon>Dikarya</taxon>
        <taxon>Basidiomycota</taxon>
        <taxon>Pucciniomycotina</taxon>
        <taxon>Pucciniomycetes</taxon>
        <taxon>Pucciniales</taxon>
        <taxon>Sphaerophragmiaceae</taxon>
        <taxon>Austropuccinia</taxon>
    </lineage>
</organism>
<evidence type="ECO:0000313" key="3">
    <source>
        <dbReference type="EMBL" id="MBW0503340.1"/>
    </source>
</evidence>
<dbReference type="GO" id="GO:0003824">
    <property type="term" value="F:catalytic activity"/>
    <property type="evidence" value="ECO:0007669"/>
    <property type="project" value="UniProtKB-KW"/>
</dbReference>
<dbReference type="PANTHER" id="PTHR37984:SF5">
    <property type="entry name" value="PROTEIN NYNRIN-LIKE"/>
    <property type="match status" value="1"/>
</dbReference>
<evidence type="ECO:0000313" key="4">
    <source>
        <dbReference type="Proteomes" id="UP000765509"/>
    </source>
</evidence>
<dbReference type="AlphaFoldDB" id="A0A9Q3DHQ8"/>
<proteinExistence type="predicted"/>
<reference evidence="3" key="1">
    <citation type="submission" date="2021-03" db="EMBL/GenBank/DDBJ databases">
        <title>Draft genome sequence of rust myrtle Austropuccinia psidii MF-1, a brazilian biotype.</title>
        <authorList>
            <person name="Quecine M.C."/>
            <person name="Pachon D.M.R."/>
            <person name="Bonatelli M.L."/>
            <person name="Correr F.H."/>
            <person name="Franceschini L.M."/>
            <person name="Leite T.F."/>
            <person name="Margarido G.R.A."/>
            <person name="Almeida C.A."/>
            <person name="Ferrarezi J.A."/>
            <person name="Labate C.A."/>
        </authorList>
    </citation>
    <scope>NUCLEOTIDE SEQUENCE</scope>
    <source>
        <strain evidence="3">MF-1</strain>
    </source>
</reference>
<dbReference type="InterPro" id="IPR043502">
    <property type="entry name" value="DNA/RNA_pol_sf"/>
</dbReference>
<dbReference type="InterPro" id="IPR043128">
    <property type="entry name" value="Rev_trsase/Diguanyl_cyclase"/>
</dbReference>
<dbReference type="Pfam" id="PF00078">
    <property type="entry name" value="RVT_1"/>
    <property type="match status" value="1"/>
</dbReference>
<evidence type="ECO:0000259" key="2">
    <source>
        <dbReference type="PROSITE" id="PS50878"/>
    </source>
</evidence>
<gene>
    <name evidence="3" type="ORF">O181_043055</name>
</gene>
<dbReference type="SUPFAM" id="SSF56672">
    <property type="entry name" value="DNA/RNA polymerases"/>
    <property type="match status" value="1"/>
</dbReference>